<evidence type="ECO:0000313" key="8">
    <source>
        <dbReference type="Proteomes" id="UP000708148"/>
    </source>
</evidence>
<dbReference type="AlphaFoldDB" id="A0A8S1IQK8"/>
<evidence type="ECO:0000256" key="2">
    <source>
        <dbReference type="ARBA" id="ARBA00023141"/>
    </source>
</evidence>
<evidence type="ECO:0000313" key="7">
    <source>
        <dbReference type="EMBL" id="CAD7697247.1"/>
    </source>
</evidence>
<gene>
    <name evidence="7" type="ORF">OSTQU699_LOCUS2608</name>
</gene>
<reference evidence="7" key="1">
    <citation type="submission" date="2020-12" db="EMBL/GenBank/DDBJ databases">
        <authorList>
            <person name="Iha C."/>
        </authorList>
    </citation>
    <scope>NUCLEOTIDE SEQUENCE</scope>
</reference>
<evidence type="ECO:0000256" key="3">
    <source>
        <dbReference type="ARBA" id="ARBA00023222"/>
    </source>
</evidence>
<feature type="domain" description="Prephenate dehydratase" evidence="6">
    <location>
        <begin position="104"/>
        <end position="281"/>
    </location>
</feature>
<dbReference type="Gene3D" id="3.40.190.10">
    <property type="entry name" value="Periplasmic binding protein-like II"/>
    <property type="match status" value="2"/>
</dbReference>
<comment type="caution">
    <text evidence="7">The sequence shown here is derived from an EMBL/GenBank/DDBJ whole genome shotgun (WGS) entry which is preliminary data.</text>
</comment>
<dbReference type="PANTHER" id="PTHR21022">
    <property type="entry name" value="PREPHENATE DEHYDRATASE P PROTEIN"/>
    <property type="match status" value="1"/>
</dbReference>
<dbReference type="CDD" id="cd13631">
    <property type="entry name" value="PBP2_Ct-PDT_like"/>
    <property type="match status" value="1"/>
</dbReference>
<dbReference type="PANTHER" id="PTHR21022:SF19">
    <property type="entry name" value="PREPHENATE DEHYDRATASE-RELATED"/>
    <property type="match status" value="1"/>
</dbReference>
<keyword evidence="1" id="KW-0028">Amino-acid biosynthesis</keyword>
<keyword evidence="3" id="KW-0584">Phenylalanine biosynthesis</keyword>
<dbReference type="PROSITE" id="PS00857">
    <property type="entry name" value="PREPHENATE_DEHYDR_1"/>
    <property type="match status" value="1"/>
</dbReference>
<evidence type="ECO:0000256" key="4">
    <source>
        <dbReference type="ARBA" id="ARBA00023239"/>
    </source>
</evidence>
<name>A0A8S1IQK8_9CHLO</name>
<dbReference type="SUPFAM" id="SSF55021">
    <property type="entry name" value="ACT-like"/>
    <property type="match status" value="1"/>
</dbReference>
<keyword evidence="4" id="KW-0456">Lyase</keyword>
<dbReference type="Proteomes" id="UP000708148">
    <property type="component" value="Unassembled WGS sequence"/>
</dbReference>
<proteinExistence type="predicted"/>
<dbReference type="CDD" id="cd04905">
    <property type="entry name" value="ACT_CM-PDT"/>
    <property type="match status" value="1"/>
</dbReference>
<evidence type="ECO:0000256" key="5">
    <source>
        <dbReference type="ARBA" id="ARBA00029440"/>
    </source>
</evidence>
<dbReference type="GO" id="GO:0009094">
    <property type="term" value="P:L-phenylalanine biosynthetic process"/>
    <property type="evidence" value="ECO:0007669"/>
    <property type="project" value="UniProtKB-KW"/>
</dbReference>
<keyword evidence="8" id="KW-1185">Reference proteome</keyword>
<sequence>MPLATSDLLPSCTGRVAECEPTRGAALSAGLLLGAGRRRNSRRRVPAVRGLPTMVSDKLTITNSDLYVEPSQIFPAILDRSINGIYLSNERLDVDKEVENRRRKVSFCGMPGAYSELAAMEACPGCELVGTKSWGAAVAAVVLGDSEKAVVPIENFYTKRIRILYEVLVKYDLHIVDEVYLNICHMLLGLPGSKKEDINRIVSHPQALVQCERYIREQFPTAGVMELPDTAEAARQLAIYRPPNTAVIASRRCADLYQLSVLDENLQDLENNPTRFVVLAREPAALEGVDPAKCKTSILFALPVDDQPGALLVALDCFTKEDINLVWLDSRELSPGEAEGLDWKYLFYANFEGSVEEPRVQRALEGLRGLAKYFRVMGSHRMQARFLEDFP</sequence>
<organism evidence="7 8">
    <name type="scientific">Ostreobium quekettii</name>
    <dbReference type="NCBI Taxonomy" id="121088"/>
    <lineage>
        <taxon>Eukaryota</taxon>
        <taxon>Viridiplantae</taxon>
        <taxon>Chlorophyta</taxon>
        <taxon>core chlorophytes</taxon>
        <taxon>Ulvophyceae</taxon>
        <taxon>TCBD clade</taxon>
        <taxon>Bryopsidales</taxon>
        <taxon>Ostreobineae</taxon>
        <taxon>Ostreobiaceae</taxon>
        <taxon>Ostreobium</taxon>
    </lineage>
</organism>
<dbReference type="EMBL" id="CAJHUC010000632">
    <property type="protein sequence ID" value="CAD7697247.1"/>
    <property type="molecule type" value="Genomic_DNA"/>
</dbReference>
<protein>
    <recommendedName>
        <fullName evidence="6">Prephenate dehydratase domain-containing protein</fullName>
    </recommendedName>
</protein>
<dbReference type="PROSITE" id="PS51171">
    <property type="entry name" value="PREPHENATE_DEHYDR_3"/>
    <property type="match status" value="1"/>
</dbReference>
<dbReference type="GO" id="GO:0005737">
    <property type="term" value="C:cytoplasm"/>
    <property type="evidence" value="ECO:0007669"/>
    <property type="project" value="TreeGrafter"/>
</dbReference>
<dbReference type="Pfam" id="PF00800">
    <property type="entry name" value="PDT"/>
    <property type="match status" value="1"/>
</dbReference>
<evidence type="ECO:0000259" key="6">
    <source>
        <dbReference type="PROSITE" id="PS51171"/>
    </source>
</evidence>
<dbReference type="OrthoDB" id="2414662at2759"/>
<dbReference type="SUPFAM" id="SSF53850">
    <property type="entry name" value="Periplasmic binding protein-like II"/>
    <property type="match status" value="1"/>
</dbReference>
<dbReference type="InterPro" id="IPR045865">
    <property type="entry name" value="ACT-like_dom_sf"/>
</dbReference>
<accession>A0A8S1IQK8</accession>
<evidence type="ECO:0000256" key="1">
    <source>
        <dbReference type="ARBA" id="ARBA00022605"/>
    </source>
</evidence>
<comment type="pathway">
    <text evidence="5">Amino-acid biosynthesis.</text>
</comment>
<dbReference type="GO" id="GO:0004664">
    <property type="term" value="F:prephenate dehydratase activity"/>
    <property type="evidence" value="ECO:0007669"/>
    <property type="project" value="InterPro"/>
</dbReference>
<keyword evidence="2" id="KW-0057">Aromatic amino acid biosynthesis</keyword>
<dbReference type="InterPro" id="IPR018528">
    <property type="entry name" value="Preph_deHydtase_CS"/>
</dbReference>
<dbReference type="Gene3D" id="3.30.70.260">
    <property type="match status" value="1"/>
</dbReference>
<dbReference type="InterPro" id="IPR001086">
    <property type="entry name" value="Preph_deHydtase"/>
</dbReference>